<keyword evidence="2" id="KW-0333">Golgi apparatus</keyword>
<sequence length="557" mass="63711">MSSWITELGSGVGHSLGQVGGSVASLTGHLSNLTKDKPMKGKERVKAFPNSGRKEMEAIWSNPRSETERLQNLYNELKEKYDASELQLKQQSTSYRLQFQQKEVEIRLLKARQTALRAQVLQLQSAAPSVHSGAGGGPAATAPPSFLYGTSHHAAAFHDDDMDFGDIIWSHQEINRLSNEVSRLESQVGHCRHIAQTSMAPGTKSSGSSEVYNLQNTIKELEQKLSQATDNHQRETAVLQDAHKQKLREIRRQHQRKLTEYEERIQELEHLLEQGASGVPDHSKVEEMENTIQVLQSEEVESAKKIEELESAVKDIRIKLSCADRQKQEAIQDILSMKDQLSTQQKEGDSIITKLKQDLEKEQKRVCQLEHDKKNMMEELQEQKEIFIQSVLQLDHFQLTQKRLEEKLQELINLLNKISHDCELQKAAVEHQIQKERQRRHATPHQLLHLVYTDFDWNLLRLKQSTATYLSSEILLRVTLEKSEEIIVSKRKRESSSSLPQFDDALYVFLLLNFASEVWTGTLKTLRLLRSQPILHISMACGPFQNDTDAQDSVWTH</sequence>
<dbReference type="AlphaFoldDB" id="A0A2Y9DG22"/>
<dbReference type="STRING" id="127582.A0A2Y9DG22"/>
<gene>
    <name evidence="6" type="primary">LOC101347584</name>
</gene>
<dbReference type="RefSeq" id="XP_004373518.1">
    <property type="nucleotide sequence ID" value="XM_004373461.1"/>
</dbReference>
<evidence type="ECO:0000256" key="4">
    <source>
        <dbReference type="SAM" id="Coils"/>
    </source>
</evidence>
<dbReference type="GO" id="GO:0031267">
    <property type="term" value="F:small GTPase binding"/>
    <property type="evidence" value="ECO:0007669"/>
    <property type="project" value="TreeGrafter"/>
</dbReference>
<feature type="coiled-coil region" evidence="4">
    <location>
        <begin position="211"/>
        <end position="347"/>
    </location>
</feature>
<dbReference type="GO" id="GO:0005794">
    <property type="term" value="C:Golgi apparatus"/>
    <property type="evidence" value="ECO:0007669"/>
    <property type="project" value="UniProtKB-SubCell"/>
</dbReference>
<evidence type="ECO:0000313" key="5">
    <source>
        <dbReference type="Proteomes" id="UP000248480"/>
    </source>
</evidence>
<organism evidence="5 6">
    <name type="scientific">Trichechus manatus latirostris</name>
    <name type="common">Florida manatee</name>
    <dbReference type="NCBI Taxonomy" id="127582"/>
    <lineage>
        <taxon>Eukaryota</taxon>
        <taxon>Metazoa</taxon>
        <taxon>Chordata</taxon>
        <taxon>Craniata</taxon>
        <taxon>Vertebrata</taxon>
        <taxon>Euteleostomi</taxon>
        <taxon>Mammalia</taxon>
        <taxon>Eutheria</taxon>
        <taxon>Afrotheria</taxon>
        <taxon>Sirenia</taxon>
        <taxon>Trichechidae</taxon>
        <taxon>Trichechus</taxon>
    </lineage>
</organism>
<evidence type="ECO:0000256" key="2">
    <source>
        <dbReference type="ARBA" id="ARBA00023034"/>
    </source>
</evidence>
<dbReference type="KEGG" id="tmu:101347584"/>
<keyword evidence="3 4" id="KW-0175">Coiled coil</keyword>
<dbReference type="PANTHER" id="PTHR18921:SF2">
    <property type="entry name" value="THYROID RECEPTOR-INTERACTING PROTEIN 11"/>
    <property type="match status" value="1"/>
</dbReference>
<dbReference type="PANTHER" id="PTHR18921">
    <property type="entry name" value="MYOSIN HEAVY CHAIN - RELATED"/>
    <property type="match status" value="1"/>
</dbReference>
<comment type="subcellular location">
    <subcellularLocation>
        <location evidence="1">Golgi apparatus</location>
    </subcellularLocation>
</comment>
<keyword evidence="5" id="KW-1185">Reference proteome</keyword>
<dbReference type="GO" id="GO:0007030">
    <property type="term" value="P:Golgi organization"/>
    <property type="evidence" value="ECO:0007669"/>
    <property type="project" value="TreeGrafter"/>
</dbReference>
<reference evidence="6" key="1">
    <citation type="submission" date="2025-08" db="UniProtKB">
        <authorList>
            <consortium name="RefSeq"/>
        </authorList>
    </citation>
    <scope>IDENTIFICATION</scope>
</reference>
<feature type="coiled-coil region" evidence="4">
    <location>
        <begin position="67"/>
        <end position="94"/>
    </location>
</feature>
<evidence type="ECO:0000256" key="1">
    <source>
        <dbReference type="ARBA" id="ARBA00004555"/>
    </source>
</evidence>
<feature type="coiled-coil region" evidence="4">
    <location>
        <begin position="394"/>
        <end position="421"/>
    </location>
</feature>
<evidence type="ECO:0000256" key="3">
    <source>
        <dbReference type="ARBA" id="ARBA00023054"/>
    </source>
</evidence>
<proteinExistence type="predicted"/>
<protein>
    <submittedName>
        <fullName evidence="6">Thyroid receptor-interacting protein 11-like</fullName>
    </submittedName>
</protein>
<dbReference type="GeneID" id="101347584"/>
<dbReference type="InParanoid" id="A0A2Y9DG22"/>
<dbReference type="OrthoDB" id="9427134at2759"/>
<dbReference type="GO" id="GO:0006888">
    <property type="term" value="P:endoplasmic reticulum to Golgi vesicle-mediated transport"/>
    <property type="evidence" value="ECO:0007669"/>
    <property type="project" value="TreeGrafter"/>
</dbReference>
<accession>A0A2Y9DG22</accession>
<evidence type="ECO:0000313" key="6">
    <source>
        <dbReference type="RefSeq" id="XP_004373518.1"/>
    </source>
</evidence>
<dbReference type="Proteomes" id="UP000248480">
    <property type="component" value="Unplaced"/>
</dbReference>
<name>A0A2Y9DG22_TRIMA</name>